<dbReference type="PRINTS" id="PR00069">
    <property type="entry name" value="ALDKETRDTASE"/>
</dbReference>
<dbReference type="Proteomes" id="UP001153712">
    <property type="component" value="Chromosome 7"/>
</dbReference>
<dbReference type="Pfam" id="PF00248">
    <property type="entry name" value="Aldo_ket_red"/>
    <property type="match status" value="1"/>
</dbReference>
<feature type="domain" description="NADP-dependent oxidoreductase" evidence="3">
    <location>
        <begin position="35"/>
        <end position="279"/>
    </location>
</feature>
<dbReference type="PIRSF" id="PIRSF000097">
    <property type="entry name" value="AKR"/>
    <property type="match status" value="1"/>
</dbReference>
<keyword evidence="5" id="KW-1185">Reference proteome</keyword>
<dbReference type="InterPro" id="IPR036812">
    <property type="entry name" value="NAD(P)_OxRdtase_dom_sf"/>
</dbReference>
<dbReference type="Gene3D" id="3.20.20.100">
    <property type="entry name" value="NADP-dependent oxidoreductase domain"/>
    <property type="match status" value="1"/>
</dbReference>
<dbReference type="SUPFAM" id="SSF51430">
    <property type="entry name" value="NAD(P)-linked oxidoreductase"/>
    <property type="match status" value="1"/>
</dbReference>
<organism evidence="4 5">
    <name type="scientific">Phyllotreta striolata</name>
    <name type="common">Striped flea beetle</name>
    <name type="synonym">Crioceris striolata</name>
    <dbReference type="NCBI Taxonomy" id="444603"/>
    <lineage>
        <taxon>Eukaryota</taxon>
        <taxon>Metazoa</taxon>
        <taxon>Ecdysozoa</taxon>
        <taxon>Arthropoda</taxon>
        <taxon>Hexapoda</taxon>
        <taxon>Insecta</taxon>
        <taxon>Pterygota</taxon>
        <taxon>Neoptera</taxon>
        <taxon>Endopterygota</taxon>
        <taxon>Coleoptera</taxon>
        <taxon>Polyphaga</taxon>
        <taxon>Cucujiformia</taxon>
        <taxon>Chrysomeloidea</taxon>
        <taxon>Chrysomelidae</taxon>
        <taxon>Galerucinae</taxon>
        <taxon>Alticini</taxon>
        <taxon>Phyllotreta</taxon>
    </lineage>
</organism>
<dbReference type="AlphaFoldDB" id="A0A9N9XTG2"/>
<gene>
    <name evidence="4" type="ORF">PHYEVI_LOCUS9956</name>
</gene>
<dbReference type="PROSITE" id="PS00798">
    <property type="entry name" value="ALDOKETO_REDUCTASE_1"/>
    <property type="match status" value="1"/>
</dbReference>
<dbReference type="InterPro" id="IPR020471">
    <property type="entry name" value="AKR"/>
</dbReference>
<dbReference type="InterPro" id="IPR023210">
    <property type="entry name" value="NADP_OxRdtase_dom"/>
</dbReference>
<evidence type="ECO:0000313" key="4">
    <source>
        <dbReference type="EMBL" id="CAG9863672.1"/>
    </source>
</evidence>
<dbReference type="OrthoDB" id="416253at2759"/>
<dbReference type="CDD" id="cd19071">
    <property type="entry name" value="AKR_AKR1-5-like"/>
    <property type="match status" value="1"/>
</dbReference>
<feature type="active site" description="Proton donor" evidence="1">
    <location>
        <position position="67"/>
    </location>
</feature>
<name>A0A9N9XTG2_PHYSR</name>
<dbReference type="PANTHER" id="PTHR43827">
    <property type="entry name" value="2,5-DIKETO-D-GLUCONIC ACID REDUCTASE"/>
    <property type="match status" value="1"/>
</dbReference>
<sequence>MNLVSFVFSLTTIRGTNVSNTYQPLGNNVFVPSMGFGAHTNDEYQLKTALNRALEVGYRHIDTSPFYKNEHIIGEVIREWISSKKLKRKDLFITTKLDTHPDHIEEALNNSLTNLQLKHVDLYVLQMDATEDINIIHAWKKMEQQVESKRTRSIGLNDFTKEQIQSILKIAKIKPASLHVKVHPYNQQWELRLFCKRRNILVISYNPLGPVGAIDSDPVIINIAKGRRKTTSQVVLRWLHQMHVVVLPATLNSTMIQRNSKIFKFDLSYEDVEAINGLDEAPSARTRNIAKIGDYPDSFKLTHLNG</sequence>
<dbReference type="GO" id="GO:0016491">
    <property type="term" value="F:oxidoreductase activity"/>
    <property type="evidence" value="ECO:0007669"/>
    <property type="project" value="InterPro"/>
</dbReference>
<accession>A0A9N9XTG2</accession>
<evidence type="ECO:0000256" key="2">
    <source>
        <dbReference type="PIRSR" id="PIRSR000097-3"/>
    </source>
</evidence>
<protein>
    <recommendedName>
        <fullName evidence="3">NADP-dependent oxidoreductase domain-containing protein</fullName>
    </recommendedName>
</protein>
<evidence type="ECO:0000256" key="1">
    <source>
        <dbReference type="PIRSR" id="PIRSR000097-1"/>
    </source>
</evidence>
<evidence type="ECO:0000313" key="5">
    <source>
        <dbReference type="Proteomes" id="UP001153712"/>
    </source>
</evidence>
<dbReference type="EMBL" id="OU900100">
    <property type="protein sequence ID" value="CAG9863672.1"/>
    <property type="molecule type" value="Genomic_DNA"/>
</dbReference>
<proteinExistence type="predicted"/>
<evidence type="ECO:0000259" key="3">
    <source>
        <dbReference type="Pfam" id="PF00248"/>
    </source>
</evidence>
<dbReference type="InterPro" id="IPR018170">
    <property type="entry name" value="Aldo/ket_reductase_CS"/>
</dbReference>
<reference evidence="4" key="1">
    <citation type="submission" date="2022-01" db="EMBL/GenBank/DDBJ databases">
        <authorList>
            <person name="King R."/>
        </authorList>
    </citation>
    <scope>NUCLEOTIDE SEQUENCE</scope>
</reference>
<feature type="site" description="Lowers pKa of active site Tyr" evidence="2">
    <location>
        <position position="96"/>
    </location>
</feature>
<dbReference type="PANTHER" id="PTHR43827:SF14">
    <property type="entry name" value="NADP-DEPENDENT OXIDOREDUCTASE DOMAIN-CONTAINING PROTEIN"/>
    <property type="match status" value="1"/>
</dbReference>